<feature type="compositionally biased region" description="Polar residues" evidence="1">
    <location>
        <begin position="1"/>
        <end position="15"/>
    </location>
</feature>
<name>A0A9N8JJ12_9PEZI</name>
<feature type="compositionally biased region" description="Acidic residues" evidence="1">
    <location>
        <begin position="59"/>
        <end position="71"/>
    </location>
</feature>
<evidence type="ECO:0000313" key="2">
    <source>
        <dbReference type="EMBL" id="CAD0089090.1"/>
    </source>
</evidence>
<feature type="compositionally biased region" description="Low complexity" evidence="1">
    <location>
        <begin position="108"/>
        <end position="121"/>
    </location>
</feature>
<evidence type="ECO:0000313" key="3">
    <source>
        <dbReference type="Proteomes" id="UP000714618"/>
    </source>
</evidence>
<feature type="region of interest" description="Disordered" evidence="1">
    <location>
        <begin position="1"/>
        <end position="135"/>
    </location>
</feature>
<protein>
    <submittedName>
        <fullName evidence="2">Uncharacterized protein</fullName>
    </submittedName>
</protein>
<keyword evidence="3" id="KW-1185">Reference proteome</keyword>
<dbReference type="AlphaFoldDB" id="A0A9N8JJ12"/>
<gene>
    <name evidence="2" type="ORF">AWRI4233_LOCUS2062</name>
</gene>
<accession>A0A9N8JJ12</accession>
<proteinExistence type="predicted"/>
<dbReference type="EMBL" id="CAIJEO010000003">
    <property type="protein sequence ID" value="CAD0089090.1"/>
    <property type="molecule type" value="Genomic_DNA"/>
</dbReference>
<reference evidence="2" key="1">
    <citation type="submission" date="2020-06" db="EMBL/GenBank/DDBJ databases">
        <authorList>
            <person name="Onetto C."/>
        </authorList>
    </citation>
    <scope>NUCLEOTIDE SEQUENCE</scope>
</reference>
<dbReference type="Proteomes" id="UP000714618">
    <property type="component" value="Unassembled WGS sequence"/>
</dbReference>
<sequence>MSCSNPSIPSLTTIDSEVPQEKAADEQGEPLGCDETPFTPCVPVLEDDGYSGDNAIESGDSDYEDSSDDDGGLQMVRRRSAPLTPSGGRGLGVSSTSHFSRPPRRGTGSSAFSKKSSRSGSNNTMKKIRSHDESE</sequence>
<organism evidence="2 3">
    <name type="scientific">Aureobasidium mustum</name>
    <dbReference type="NCBI Taxonomy" id="2773714"/>
    <lineage>
        <taxon>Eukaryota</taxon>
        <taxon>Fungi</taxon>
        <taxon>Dikarya</taxon>
        <taxon>Ascomycota</taxon>
        <taxon>Pezizomycotina</taxon>
        <taxon>Dothideomycetes</taxon>
        <taxon>Dothideomycetidae</taxon>
        <taxon>Dothideales</taxon>
        <taxon>Saccotheciaceae</taxon>
        <taxon>Aureobasidium</taxon>
    </lineage>
</organism>
<evidence type="ECO:0000256" key="1">
    <source>
        <dbReference type="SAM" id="MobiDB-lite"/>
    </source>
</evidence>
<comment type="caution">
    <text evidence="2">The sequence shown here is derived from an EMBL/GenBank/DDBJ whole genome shotgun (WGS) entry which is preliminary data.</text>
</comment>